<feature type="compositionally biased region" description="Basic and acidic residues" evidence="5">
    <location>
        <begin position="817"/>
        <end position="826"/>
    </location>
</feature>
<dbReference type="PROSITE" id="PS00478">
    <property type="entry name" value="LIM_DOMAIN_1"/>
    <property type="match status" value="1"/>
</dbReference>
<dbReference type="PANTHER" id="PTHR46767">
    <property type="entry name" value="LIM DOMAIN ONLY PROTEIN 7"/>
    <property type="match status" value="1"/>
</dbReference>
<feature type="compositionally biased region" description="Basic and acidic residues" evidence="5">
    <location>
        <begin position="1009"/>
        <end position="1022"/>
    </location>
</feature>
<feature type="compositionally biased region" description="Basic and acidic residues" evidence="5">
    <location>
        <begin position="1313"/>
        <end position="1336"/>
    </location>
</feature>
<dbReference type="InterPro" id="IPR001715">
    <property type="entry name" value="CH_dom"/>
</dbReference>
<keyword evidence="3 4" id="KW-0440">LIM domain</keyword>
<feature type="compositionally biased region" description="Low complexity" evidence="5">
    <location>
        <begin position="1596"/>
        <end position="1605"/>
    </location>
</feature>
<proteinExistence type="predicted"/>
<feature type="compositionally biased region" description="Basic and acidic residues" evidence="5">
    <location>
        <begin position="1513"/>
        <end position="1531"/>
    </location>
</feature>
<evidence type="ECO:0000313" key="10">
    <source>
        <dbReference type="Proteomes" id="UP000001646"/>
    </source>
</evidence>
<feature type="compositionally biased region" description="Basic and acidic residues" evidence="5">
    <location>
        <begin position="230"/>
        <end position="240"/>
    </location>
</feature>
<dbReference type="SUPFAM" id="SSF47576">
    <property type="entry name" value="Calponin-homology domain, CH-domain"/>
    <property type="match status" value="1"/>
</dbReference>
<dbReference type="PANTHER" id="PTHR46767:SF1">
    <property type="entry name" value="LIM DOMAIN ONLY PROTEIN 7"/>
    <property type="match status" value="1"/>
</dbReference>
<feature type="region of interest" description="Disordered" evidence="5">
    <location>
        <begin position="1293"/>
        <end position="1336"/>
    </location>
</feature>
<evidence type="ECO:0000256" key="1">
    <source>
        <dbReference type="ARBA" id="ARBA00022723"/>
    </source>
</evidence>
<feature type="compositionally biased region" description="Polar residues" evidence="5">
    <location>
        <begin position="410"/>
        <end position="429"/>
    </location>
</feature>
<dbReference type="GO" id="GO:0003779">
    <property type="term" value="F:actin binding"/>
    <property type="evidence" value="ECO:0007669"/>
    <property type="project" value="InterPro"/>
</dbReference>
<feature type="compositionally biased region" description="Basic and acidic residues" evidence="5">
    <location>
        <begin position="1439"/>
        <end position="1451"/>
    </location>
</feature>
<dbReference type="PROSITE" id="PS50021">
    <property type="entry name" value="CH"/>
    <property type="match status" value="1"/>
</dbReference>
<dbReference type="Pfam" id="PF15949">
    <property type="entry name" value="DUF4757"/>
    <property type="match status" value="2"/>
</dbReference>
<dbReference type="GO" id="GO:0030155">
    <property type="term" value="P:regulation of cell adhesion"/>
    <property type="evidence" value="ECO:0007669"/>
    <property type="project" value="InterPro"/>
</dbReference>
<feature type="compositionally biased region" description="Basic and acidic residues" evidence="5">
    <location>
        <begin position="837"/>
        <end position="846"/>
    </location>
</feature>
<feature type="region of interest" description="Disordered" evidence="5">
    <location>
        <begin position="201"/>
        <end position="240"/>
    </location>
</feature>
<dbReference type="PRINTS" id="PR00889">
    <property type="entry name" value="CALPONIN"/>
</dbReference>
<feature type="compositionally biased region" description="Polar residues" evidence="5">
    <location>
        <begin position="998"/>
        <end position="1008"/>
    </location>
</feature>
<dbReference type="Gene3D" id="2.30.42.10">
    <property type="match status" value="1"/>
</dbReference>
<feature type="region of interest" description="Disordered" evidence="5">
    <location>
        <begin position="410"/>
        <end position="433"/>
    </location>
</feature>
<sequence>MEAREDPEGAGSCEGAFAEARRWVEAVTGKSFGNKDFRAALENGVLLCDLINKIKPGIIKKINRLSTPIAGLDNINVFLKACGNLGLKEAQLFHPGDLQDLSNRVTVKQEETNRRVKNVLITLYWLGRKAHNNPYYNGPHLNLKAFEKLLGQALVKALGESCSPKRSGRDSGYGDIWYLERSDTLPSSISHKRDDSFDSLDSFGSRSSASFSSDITLKGGSEDCESDIDSETHTRMNEPQKDGMSYRRAALIEPKPAAEFNRFLPNRTKPPTYMPAPLRKRRTEKNEDNRRSWASPVFTEPDGTFSSHQRTALEREMECKSTDNILSDFSNYFEEEEEEEEERTIGTPDIETDDLYVRKINATMSNVKAFSHKFLPKSWIPGEELHWKKAKRISFSKEWYKEIQGFSRSTNSEENLSRGQRHSNSTGSLDDSCREDSDFIKQVATCAAKSVPQAGEEKINYSSDLPSQFLFLRALQKYSDDCLSSGTRTKIDPASGPRLVTCRKNNYFGPGHDQSNNENGDFYPDLENDDLFVRKTGASHMNLVMVQDLEYFRKFYNQGPHLEGEIVLQPRDGESVIPDLEKDDLTVRKAQLQKKEVSLSGAPDRYQPALFPDPWSLPPEIQAKFLCLLEKNTTTDEKESGGKILSPSSRQKRDDMLTRKIEMLNVGISMQPTSFAPEACSKEDMEKWEAIRKASKVRHKKRQMVERLLQKISDEHGSKSLNDVSADELKTIRQLRYEELQKIKTQLQEQDEQWQDDLAKWKSRRKSHTSDLQKKKEEREEIERRSSESSERRSKSLREMQKERESRDEVPYGSSQRRAEHWRMYESADDVFSEEEMASRQPKDQMVENDSPHSINKSVENSKEADKKAESHVRAEMQIPPKNMTEEKSQPPLSTYYSGNAQTGSARVSATLPRSYQKTDTARLTSVVTPRPFGVHSRGISSLPRSFTMDDAQKYNGDIDLSKKSQPTFTSHSFAKPEFGQSQPASDLSTEDKIKTIYSENTSATSHVVDTDHPGSKSEHQTTLDSAITASSVVEERSLPGTEVSRFHDHYSDMRISINQRPGSSRSFGFEIQQNPSGVFVKSIEEGSPADFCQLNVEDEILSLNGADVSCMDQSQWDTAIKGSLETGSLVMDVRRYGKKGTPENKWIDATSGDHTSPKSQSSQKDSHNNIQNEASEAKVNGLLGDTSSNEQKDTEPISLKNLKRRSQFFEQGGSEPAMPDLPVPPISAPSRWTWDQEEERKRQEKWQAEQERLLQEKYQREQERLKEEWLKAQQEAEKENSKYLNEEQTILHSNTVSAQEPPAFSWGTNGSDKNDYFEANREWEEEREQEKKEKELARLEAQRLQDEEEAAAALQAEQEQKLQQLQEAATLQAEQERKRQQLQEAAALQAEQERKFQQLQEEAALQAEQERNLQQLQSKKEYNVWDTGYGVEGLKYKEEAEQKPQMEKAKGITAQRSQYQRHYEATRSIDEQPSHFNADRNKSRSTTDLDDHHINRNGVKSKFSEQSWNTGDSHKRSQKEHGLSPAEQERQQILQEMRKRTPLHTDNSWIRQRSSSMHKEPVSLSGGKMRRGESLDNLDSTKTTSWRPHSWMGQSASSTSLSSSQDFGRNVPPVVSTSNRAYMRTPASSLPSPATSSMKSSSLPHITPSAPSPVPHAQSSTSGSQSGTQQRNRSVSGKRTCSYCRNVLGKGAAMIIESLGLCYHLHCFKCVACECDLGGSQAGTEVRIRNSELFCNDCYLRFKTEQPTIM</sequence>
<keyword evidence="10" id="KW-1185">Reference proteome</keyword>
<dbReference type="InterPro" id="IPR036034">
    <property type="entry name" value="PDZ_sf"/>
</dbReference>
<dbReference type="InParanoid" id="G1KAN0"/>
<dbReference type="InterPro" id="IPR029978">
    <property type="entry name" value="LMO-7"/>
</dbReference>
<keyword evidence="2 4" id="KW-0862">Zinc</keyword>
<feature type="compositionally biased region" description="Acidic residues" evidence="5">
    <location>
        <begin position="827"/>
        <end position="836"/>
    </location>
</feature>
<dbReference type="GO" id="GO:0023051">
    <property type="term" value="P:regulation of signaling"/>
    <property type="evidence" value="ECO:0007669"/>
    <property type="project" value="InterPro"/>
</dbReference>
<feature type="region of interest" description="Disordered" evidence="5">
    <location>
        <begin position="262"/>
        <end position="306"/>
    </location>
</feature>
<dbReference type="InterPro" id="IPR036872">
    <property type="entry name" value="CH_dom_sf"/>
</dbReference>
<dbReference type="CDD" id="cd08368">
    <property type="entry name" value="LIM"/>
    <property type="match status" value="1"/>
</dbReference>
<dbReference type="InterPro" id="IPR001781">
    <property type="entry name" value="Znf_LIM"/>
</dbReference>
<dbReference type="GO" id="GO:0080090">
    <property type="term" value="P:regulation of primary metabolic process"/>
    <property type="evidence" value="ECO:0007669"/>
    <property type="project" value="UniProtKB-ARBA"/>
</dbReference>
<dbReference type="GO" id="GO:0046872">
    <property type="term" value="F:metal ion binding"/>
    <property type="evidence" value="ECO:0007669"/>
    <property type="project" value="UniProtKB-KW"/>
</dbReference>
<feature type="compositionally biased region" description="Polar residues" evidence="5">
    <location>
        <begin position="1545"/>
        <end position="1556"/>
    </location>
</feature>
<feature type="region of interest" description="Disordered" evidence="5">
    <location>
        <begin position="1439"/>
        <end position="1675"/>
    </location>
</feature>
<reference evidence="9 10" key="1">
    <citation type="submission" date="2009-12" db="EMBL/GenBank/DDBJ databases">
        <title>The Genome Sequence of Anolis carolinensis (Green Anole Lizard).</title>
        <authorList>
            <consortium name="The Genome Sequencing Platform"/>
            <person name="Di Palma F."/>
            <person name="Alfoldi J."/>
            <person name="Heiman D."/>
            <person name="Young S."/>
            <person name="Grabherr M."/>
            <person name="Johnson J."/>
            <person name="Lander E.S."/>
            <person name="Lindblad-Toh K."/>
        </authorList>
    </citation>
    <scope>NUCLEOTIDE SEQUENCE [LARGE SCALE GENOMIC DNA]</scope>
    <source>
        <strain evidence="9 10">JBL SC #1</strain>
    </source>
</reference>
<feature type="domain" description="LIM zinc-binding" evidence="7">
    <location>
        <begin position="1680"/>
        <end position="1746"/>
    </location>
</feature>
<organism evidence="9 10">
    <name type="scientific">Anolis carolinensis</name>
    <name type="common">Green anole</name>
    <name type="synonym">American chameleon</name>
    <dbReference type="NCBI Taxonomy" id="28377"/>
    <lineage>
        <taxon>Eukaryota</taxon>
        <taxon>Metazoa</taxon>
        <taxon>Chordata</taxon>
        <taxon>Craniata</taxon>
        <taxon>Vertebrata</taxon>
        <taxon>Euteleostomi</taxon>
        <taxon>Lepidosauria</taxon>
        <taxon>Squamata</taxon>
        <taxon>Bifurcata</taxon>
        <taxon>Unidentata</taxon>
        <taxon>Episquamata</taxon>
        <taxon>Toxicofera</taxon>
        <taxon>Iguania</taxon>
        <taxon>Dactyloidae</taxon>
        <taxon>Anolis</taxon>
    </lineage>
</organism>
<evidence type="ECO:0000256" key="3">
    <source>
        <dbReference type="ARBA" id="ARBA00023038"/>
    </source>
</evidence>
<dbReference type="PROSITE" id="PS50023">
    <property type="entry name" value="LIM_DOMAIN_2"/>
    <property type="match status" value="1"/>
</dbReference>
<dbReference type="SMART" id="SM00132">
    <property type="entry name" value="LIM"/>
    <property type="match status" value="1"/>
</dbReference>
<evidence type="ECO:0000256" key="5">
    <source>
        <dbReference type="SAM" id="MobiDB-lite"/>
    </source>
</evidence>
<dbReference type="GeneID" id="100561689"/>
<dbReference type="OrthoDB" id="15627at2759"/>
<dbReference type="Gene3D" id="1.10.418.10">
    <property type="entry name" value="Calponin-like domain"/>
    <property type="match status" value="1"/>
</dbReference>
<dbReference type="Proteomes" id="UP000001646">
    <property type="component" value="Chromosome 3"/>
</dbReference>
<dbReference type="FunFam" id="2.10.110.10:FF:000041">
    <property type="entry name" value="LIM and calponin homology domains 1"/>
    <property type="match status" value="1"/>
</dbReference>
<dbReference type="SMART" id="SM00033">
    <property type="entry name" value="CH"/>
    <property type="match status" value="1"/>
</dbReference>
<dbReference type="InterPro" id="IPR001478">
    <property type="entry name" value="PDZ"/>
</dbReference>
<dbReference type="CTD" id="4008"/>
<gene>
    <name evidence="9" type="primary">LMO7</name>
</gene>
<dbReference type="GO" id="GO:0031032">
    <property type="term" value="P:actomyosin structure organization"/>
    <property type="evidence" value="ECO:0007669"/>
    <property type="project" value="InterPro"/>
</dbReference>
<feature type="compositionally biased region" description="Basic and acidic residues" evidence="5">
    <location>
        <begin position="768"/>
        <end position="810"/>
    </location>
</feature>
<dbReference type="SMART" id="SM00228">
    <property type="entry name" value="PDZ"/>
    <property type="match status" value="1"/>
</dbReference>
<reference evidence="9" key="3">
    <citation type="submission" date="2025-09" db="UniProtKB">
        <authorList>
            <consortium name="Ensembl"/>
        </authorList>
    </citation>
    <scope>IDENTIFICATION</scope>
</reference>
<evidence type="ECO:0000256" key="4">
    <source>
        <dbReference type="PROSITE-ProRule" id="PRU00125"/>
    </source>
</evidence>
<dbReference type="Ensembl" id="ENSACAT00000002354.4">
    <property type="protein sequence ID" value="ENSACAP00000002294.4"/>
    <property type="gene ID" value="ENSACAG00000002156.4"/>
</dbReference>
<dbReference type="Pfam" id="PF00595">
    <property type="entry name" value="PDZ"/>
    <property type="match status" value="1"/>
</dbReference>
<evidence type="ECO:0000313" key="9">
    <source>
        <dbReference type="Ensembl" id="ENSACAP00000002294.4"/>
    </source>
</evidence>
<dbReference type="SUPFAM" id="SSF50156">
    <property type="entry name" value="PDZ domain-like"/>
    <property type="match status" value="1"/>
</dbReference>
<dbReference type="Bgee" id="ENSACAG00000002156">
    <property type="expression patterns" value="Expressed in hemipenis and 13 other cell types or tissues"/>
</dbReference>
<dbReference type="GeneTree" id="ENSGT00950000183159"/>
<feature type="compositionally biased region" description="Low complexity" evidence="5">
    <location>
        <begin position="201"/>
        <end position="214"/>
    </location>
</feature>
<feature type="domain" description="Calponin-homology (CH)" evidence="6">
    <location>
        <begin position="14"/>
        <end position="131"/>
    </location>
</feature>
<dbReference type="InterPro" id="IPR001997">
    <property type="entry name" value="Calponin/LIMCH1"/>
</dbReference>
<feature type="compositionally biased region" description="Polar residues" evidence="5">
    <location>
        <begin position="1578"/>
        <end position="1588"/>
    </location>
</feature>
<evidence type="ECO:0000259" key="8">
    <source>
        <dbReference type="PROSITE" id="PS50106"/>
    </source>
</evidence>
<evidence type="ECO:0000259" key="6">
    <source>
        <dbReference type="PROSITE" id="PS50021"/>
    </source>
</evidence>
<feature type="compositionally biased region" description="Polar residues" evidence="5">
    <location>
        <begin position="1153"/>
        <end position="1170"/>
    </location>
</feature>
<feature type="compositionally biased region" description="Low complexity" evidence="5">
    <location>
        <begin position="1626"/>
        <end position="1645"/>
    </location>
</feature>
<feature type="compositionally biased region" description="Basic and acidic residues" evidence="5">
    <location>
        <begin position="860"/>
        <end position="875"/>
    </location>
</feature>
<protein>
    <submittedName>
        <fullName evidence="9">LIM domain 7</fullName>
    </submittedName>
</protein>
<dbReference type="HOGENOM" id="CLU_003242_0_0_1"/>
<feature type="compositionally biased region" description="Low complexity" evidence="5">
    <location>
        <begin position="1659"/>
        <end position="1671"/>
    </location>
</feature>
<evidence type="ECO:0000259" key="7">
    <source>
        <dbReference type="PROSITE" id="PS50023"/>
    </source>
</evidence>
<feature type="compositionally biased region" description="Basic and acidic residues" evidence="5">
    <location>
        <begin position="1462"/>
        <end position="1495"/>
    </location>
</feature>
<feature type="region of interest" description="Disordered" evidence="5">
    <location>
        <begin position="1184"/>
        <end position="1246"/>
    </location>
</feature>
<evidence type="ECO:0000256" key="2">
    <source>
        <dbReference type="ARBA" id="ARBA00022833"/>
    </source>
</evidence>
<feature type="region of interest" description="Disordered" evidence="5">
    <location>
        <begin position="760"/>
        <end position="898"/>
    </location>
</feature>
<dbReference type="Pfam" id="PF00412">
    <property type="entry name" value="LIM"/>
    <property type="match status" value="1"/>
</dbReference>
<dbReference type="STRING" id="28377.ENSACAP00000002294"/>
<dbReference type="GO" id="GO:0010604">
    <property type="term" value="P:positive regulation of macromolecule metabolic process"/>
    <property type="evidence" value="ECO:0007669"/>
    <property type="project" value="UniProtKB-ARBA"/>
</dbReference>
<dbReference type="Pfam" id="PF00307">
    <property type="entry name" value="CH"/>
    <property type="match status" value="1"/>
</dbReference>
<dbReference type="eggNOG" id="KOG1704">
    <property type="taxonomic scope" value="Eukaryota"/>
</dbReference>
<dbReference type="InterPro" id="IPR031865">
    <property type="entry name" value="DUF4757"/>
</dbReference>
<feature type="region of interest" description="Disordered" evidence="5">
    <location>
        <begin position="958"/>
        <end position="1030"/>
    </location>
</feature>
<feature type="region of interest" description="Disordered" evidence="5">
    <location>
        <begin position="1141"/>
        <end position="1170"/>
    </location>
</feature>
<keyword evidence="1 4" id="KW-0479">Metal-binding</keyword>
<reference evidence="9" key="2">
    <citation type="submission" date="2025-08" db="UniProtKB">
        <authorList>
            <consortium name="Ensembl"/>
        </authorList>
    </citation>
    <scope>IDENTIFICATION</scope>
</reference>
<dbReference type="FunFam" id="1.10.418.10:FF:000038">
    <property type="entry name" value="LIM and calponin homology domains-containing protein 1"/>
    <property type="match status" value="1"/>
</dbReference>
<dbReference type="Gene3D" id="2.10.110.10">
    <property type="entry name" value="Cysteine Rich Protein"/>
    <property type="match status" value="1"/>
</dbReference>
<feature type="compositionally biased region" description="Polar residues" evidence="5">
    <location>
        <begin position="964"/>
        <end position="973"/>
    </location>
</feature>
<accession>G1KAN0</accession>
<name>G1KAN0_ANOCA</name>
<feature type="domain" description="PDZ" evidence="8">
    <location>
        <begin position="1055"/>
        <end position="1136"/>
    </location>
</feature>
<dbReference type="PROSITE" id="PS50106">
    <property type="entry name" value="PDZ"/>
    <property type="match status" value="1"/>
</dbReference>